<dbReference type="NCBIfam" id="NF003816">
    <property type="entry name" value="PRK05406.1-5"/>
    <property type="match status" value="1"/>
</dbReference>
<dbReference type="InterPro" id="IPR005501">
    <property type="entry name" value="LamB/YcsF/PxpA-like"/>
</dbReference>
<dbReference type="GO" id="GO:0017168">
    <property type="term" value="F:5-oxoprolinase (ATP-hydrolyzing) activity"/>
    <property type="evidence" value="ECO:0007669"/>
    <property type="project" value="UniProtKB-UniRule"/>
</dbReference>
<keyword evidence="1" id="KW-0067">ATP-binding</keyword>
<keyword evidence="1" id="KW-0547">Nucleotide-binding</keyword>
<dbReference type="SUPFAM" id="SSF88713">
    <property type="entry name" value="Glycoside hydrolase/deacetylase"/>
    <property type="match status" value="1"/>
</dbReference>
<dbReference type="Gene3D" id="3.20.20.370">
    <property type="entry name" value="Glycoside hydrolase/deacetylase"/>
    <property type="match status" value="1"/>
</dbReference>
<dbReference type="EC" id="3.5.2.9" evidence="1"/>
<proteinExistence type="inferred from homology"/>
<accession>A0A1G5H669</accession>
<gene>
    <name evidence="1" type="primary">pxpA</name>
    <name evidence="2" type="ORF">SAMN05216233_112139</name>
</gene>
<dbReference type="GO" id="GO:0005975">
    <property type="term" value="P:carbohydrate metabolic process"/>
    <property type="evidence" value="ECO:0007669"/>
    <property type="project" value="InterPro"/>
</dbReference>
<dbReference type="Proteomes" id="UP000198870">
    <property type="component" value="Unassembled WGS sequence"/>
</dbReference>
<comment type="similarity">
    <text evidence="1">Belongs to the LamB/PxpA family.</text>
</comment>
<comment type="catalytic activity">
    <reaction evidence="1">
        <text>5-oxo-L-proline + ATP + 2 H2O = L-glutamate + ADP + phosphate + H(+)</text>
        <dbReference type="Rhea" id="RHEA:10348"/>
        <dbReference type="ChEBI" id="CHEBI:15377"/>
        <dbReference type="ChEBI" id="CHEBI:15378"/>
        <dbReference type="ChEBI" id="CHEBI:29985"/>
        <dbReference type="ChEBI" id="CHEBI:30616"/>
        <dbReference type="ChEBI" id="CHEBI:43474"/>
        <dbReference type="ChEBI" id="CHEBI:58402"/>
        <dbReference type="ChEBI" id="CHEBI:456216"/>
        <dbReference type="EC" id="3.5.2.9"/>
    </reaction>
</comment>
<dbReference type="OrthoDB" id="9773478at2"/>
<sequence length="254" mass="27150">MTSIDLNCDMGESFGSYRIGADDAVMPHITSANIACGWHAGDPSVMDRTVRMAVEQGVKAGAHPGYPDLMGFGRRFMDLSFDELCNGIVYQVGALRGFCLAHGTDISHVKPHGALYNNAMVNETVARGIAEGVARIDAGIPVFVLAGAKGRNMARTCRENGLRVVLEAFPDRAYTPEGNLAPRSMEGAVKTDPSEIADRALMMAEEQRVVDTDGNTIEIEAETLCLHGDTPEAAILVRSIRSTLEASGIIVKAV</sequence>
<dbReference type="Pfam" id="PF03746">
    <property type="entry name" value="LamB_YcsF"/>
    <property type="match status" value="1"/>
</dbReference>
<dbReference type="GO" id="GO:0005524">
    <property type="term" value="F:ATP binding"/>
    <property type="evidence" value="ECO:0007669"/>
    <property type="project" value="UniProtKB-UniRule"/>
</dbReference>
<keyword evidence="1" id="KW-0378">Hydrolase</keyword>
<dbReference type="PANTHER" id="PTHR30292:SF0">
    <property type="entry name" value="5-OXOPROLINASE SUBUNIT A"/>
    <property type="match status" value="1"/>
</dbReference>
<dbReference type="EMBL" id="FMUX01000012">
    <property type="protein sequence ID" value="SCY58850.1"/>
    <property type="molecule type" value="Genomic_DNA"/>
</dbReference>
<name>A0A1G5H669_9BACT</name>
<dbReference type="PANTHER" id="PTHR30292">
    <property type="entry name" value="UNCHARACTERIZED PROTEIN YBGL-RELATED"/>
    <property type="match status" value="1"/>
</dbReference>
<keyword evidence="3" id="KW-1185">Reference proteome</keyword>
<protein>
    <recommendedName>
        <fullName evidence="1">5-oxoprolinase subunit A</fullName>
        <shortName evidence="1">5-OPase subunit A</shortName>
        <ecNumber evidence="1">3.5.2.9</ecNumber>
    </recommendedName>
    <alternativeName>
        <fullName evidence="1">5-oxoprolinase (ATP-hydrolyzing) subunit A</fullName>
    </alternativeName>
</protein>
<evidence type="ECO:0000256" key="1">
    <source>
        <dbReference type="HAMAP-Rule" id="MF_00691"/>
    </source>
</evidence>
<comment type="subunit">
    <text evidence="1">Forms a complex composed of PxpA, PxpB and PxpC.</text>
</comment>
<evidence type="ECO:0000313" key="2">
    <source>
        <dbReference type="EMBL" id="SCY58850.1"/>
    </source>
</evidence>
<comment type="function">
    <text evidence="1">Catalyzes the cleavage of 5-oxoproline to form L-glutamate coupled to the hydrolysis of ATP to ADP and inorganic phosphate.</text>
</comment>
<evidence type="ECO:0000313" key="3">
    <source>
        <dbReference type="Proteomes" id="UP000198870"/>
    </source>
</evidence>
<organism evidence="2 3">
    <name type="scientific">Desulfoluna spongiiphila</name>
    <dbReference type="NCBI Taxonomy" id="419481"/>
    <lineage>
        <taxon>Bacteria</taxon>
        <taxon>Pseudomonadati</taxon>
        <taxon>Thermodesulfobacteriota</taxon>
        <taxon>Desulfobacteria</taxon>
        <taxon>Desulfobacterales</taxon>
        <taxon>Desulfolunaceae</taxon>
        <taxon>Desulfoluna</taxon>
    </lineage>
</organism>
<dbReference type="InterPro" id="IPR011330">
    <property type="entry name" value="Glyco_hydro/deAcase_b/a-brl"/>
</dbReference>
<dbReference type="HAMAP" id="MF_00691">
    <property type="entry name" value="PxpA"/>
    <property type="match status" value="1"/>
</dbReference>
<reference evidence="2 3" key="1">
    <citation type="submission" date="2016-10" db="EMBL/GenBank/DDBJ databases">
        <authorList>
            <person name="de Groot N.N."/>
        </authorList>
    </citation>
    <scope>NUCLEOTIDE SEQUENCE [LARGE SCALE GENOMIC DNA]</scope>
    <source>
        <strain evidence="2 3">AA1</strain>
    </source>
</reference>
<dbReference type="NCBIfam" id="NF003814">
    <property type="entry name" value="PRK05406.1-3"/>
    <property type="match status" value="1"/>
</dbReference>
<dbReference type="AlphaFoldDB" id="A0A1G5H669"/>
<dbReference type="STRING" id="419481.SAMN05216233_112139"/>
<dbReference type="RefSeq" id="WP_092212068.1">
    <property type="nucleotide sequence ID" value="NZ_FMUX01000012.1"/>
</dbReference>
<dbReference type="CDD" id="cd10787">
    <property type="entry name" value="LamB_YcsF_like"/>
    <property type="match status" value="1"/>
</dbReference>